<feature type="domain" description="PB1-like" evidence="1">
    <location>
        <begin position="115"/>
        <end position="211"/>
    </location>
</feature>
<comment type="caution">
    <text evidence="2">The sequence shown here is derived from an EMBL/GenBank/DDBJ whole genome shotgun (WGS) entry which is preliminary data.</text>
</comment>
<gene>
    <name evidence="2" type="ORF">M5K25_011322</name>
</gene>
<accession>A0ABD0V2G9</accession>
<evidence type="ECO:0000313" key="2">
    <source>
        <dbReference type="EMBL" id="KAL0919240.1"/>
    </source>
</evidence>
<organism evidence="2 3">
    <name type="scientific">Dendrobium thyrsiflorum</name>
    <name type="common">Pinecone-like raceme dendrobium</name>
    <name type="synonym">Orchid</name>
    <dbReference type="NCBI Taxonomy" id="117978"/>
    <lineage>
        <taxon>Eukaryota</taxon>
        <taxon>Viridiplantae</taxon>
        <taxon>Streptophyta</taxon>
        <taxon>Embryophyta</taxon>
        <taxon>Tracheophyta</taxon>
        <taxon>Spermatophyta</taxon>
        <taxon>Magnoliopsida</taxon>
        <taxon>Liliopsida</taxon>
        <taxon>Asparagales</taxon>
        <taxon>Orchidaceae</taxon>
        <taxon>Epidendroideae</taxon>
        <taxon>Malaxideae</taxon>
        <taxon>Dendrobiinae</taxon>
        <taxon>Dendrobium</taxon>
    </lineage>
</organism>
<reference evidence="2 3" key="1">
    <citation type="journal article" date="2024" name="Plant Biotechnol. J.">
        <title>Dendrobium thyrsiflorum genome and its molecular insights into genes involved in important horticultural traits.</title>
        <authorList>
            <person name="Chen B."/>
            <person name="Wang J.Y."/>
            <person name="Zheng P.J."/>
            <person name="Li K.L."/>
            <person name="Liang Y.M."/>
            <person name="Chen X.F."/>
            <person name="Zhang C."/>
            <person name="Zhao X."/>
            <person name="He X."/>
            <person name="Zhang G.Q."/>
            <person name="Liu Z.J."/>
            <person name="Xu Q."/>
        </authorList>
    </citation>
    <scope>NUCLEOTIDE SEQUENCE [LARGE SCALE GENOMIC DNA]</scope>
    <source>
        <strain evidence="2">GZMU011</strain>
    </source>
</reference>
<protein>
    <recommendedName>
        <fullName evidence="1">PB1-like domain-containing protein</fullName>
    </recommendedName>
</protein>
<dbReference type="Proteomes" id="UP001552299">
    <property type="component" value="Unassembled WGS sequence"/>
</dbReference>
<name>A0ABD0V2G9_DENTH</name>
<evidence type="ECO:0000259" key="1">
    <source>
        <dbReference type="Pfam" id="PF26130"/>
    </source>
</evidence>
<keyword evidence="3" id="KW-1185">Reference proteome</keyword>
<dbReference type="EMBL" id="JANQDX010000009">
    <property type="protein sequence ID" value="KAL0919240.1"/>
    <property type="molecule type" value="Genomic_DNA"/>
</dbReference>
<proteinExistence type="predicted"/>
<dbReference type="InterPro" id="IPR058594">
    <property type="entry name" value="PB1-like_dom_pln"/>
</dbReference>
<evidence type="ECO:0000313" key="3">
    <source>
        <dbReference type="Proteomes" id="UP001552299"/>
    </source>
</evidence>
<sequence length="350" mass="39919">MAMACCSNLGGSFFCVTHLAGGYSYSNGWSMLDSWVSESDALDFLSFPVYSVFCRLMCSTSCDSCRWLRLLPVTCLQLFCIAAHLPIGLTPVQTSHQFTVGCRFYSEMDCNKLCSIVLKYGGFWAVVKGKSRMKYVGGSQKTLKFERDDINLLLLKEQTESLCRWLQGQAYDLHYHINGTSPKVYMPINNDRDVMDMLRCSCNENKVEVVVVVKDFDEIFTNIDNIQYGDMQDLKQWTFDIGLDSMESHQPGGKHQKKIQALQRSDFCSQCPFKQSLSLWACMSFCLQISFHLELIIFANLPHSMVNVRIYCWDFKVFHPKFFVLQISPAYSDGIPLVASFAAMTFYAIN</sequence>
<dbReference type="AlphaFoldDB" id="A0ABD0V2G9"/>
<dbReference type="Pfam" id="PF26130">
    <property type="entry name" value="PB1-like"/>
    <property type="match status" value="1"/>
</dbReference>